<name>A0A6P8H2X9_ACTTE</name>
<sequence>MKKTFGIFLSLATVGYIAWFSSCPRRDVSPQIDTSVSGDIYDFRYQWCRLHRWRVDWESMVSPCWKEMSWDKRDVTSRKRTSPYRSYISKWELSPAGHFSRLWIQSVDLDGHPKKIGGDSWRVYIRQGPASLAPVVIDHENGLYEVLVLIVEPGEYHAGIYLDYTLCNGYRDPPKKFFRNGTNQGLYINVDETFLGDIRADFINKPLSGRTAFKMRIRPSLQGYFSYCRDVASCSRLTASCRLTCSHMWDGHGRWVNMSWKSYSQASLSRRHRFQPQTLLIFGDSNGRRFFNLAERSELCKGVFKRCDLVQNWLYEYEIDRSKIKDTDEFNVSYVMDLFRRKLRPPDVNHPNSVFIFNLGIHYSLGLNFSQYQDLLNRVIKLLKEPAYRMDIVWRGTTMIEREKLNWKKKYEHPLNHTLFRFHNNQRIQLFHAYATQVMCQANFKVIDMYPLSSAYPRGTSDNVHYDLEAFLPAIRLLEQYYK</sequence>
<dbReference type="InParanoid" id="A0A6P8H2X9"/>
<dbReference type="AlphaFoldDB" id="A0A6P8H2X9"/>
<evidence type="ECO:0000313" key="2">
    <source>
        <dbReference type="Proteomes" id="UP000515163"/>
    </source>
</evidence>
<dbReference type="SUPFAM" id="SSF81296">
    <property type="entry name" value="E set domains"/>
    <property type="match status" value="1"/>
</dbReference>
<gene>
    <name evidence="3" type="primary">LOC116287422</name>
</gene>
<dbReference type="Gene3D" id="3.40.50.1110">
    <property type="entry name" value="SGNH hydrolase"/>
    <property type="match status" value="1"/>
</dbReference>
<keyword evidence="2" id="KW-1185">Reference proteome</keyword>
<dbReference type="KEGG" id="aten:116287422"/>
<protein>
    <submittedName>
        <fullName evidence="3">Uncharacterized protein LOC116287422</fullName>
    </submittedName>
</protein>
<proteinExistence type="predicted"/>
<dbReference type="PROSITE" id="PS51257">
    <property type="entry name" value="PROKAR_LIPOPROTEIN"/>
    <property type="match status" value="1"/>
</dbReference>
<dbReference type="PANTHER" id="PTHR16165:SF5">
    <property type="entry name" value="NXPE FAMILY MEMBER 3"/>
    <property type="match status" value="1"/>
</dbReference>
<dbReference type="InterPro" id="IPR014756">
    <property type="entry name" value="Ig_E-set"/>
</dbReference>
<feature type="chain" id="PRO_5028350921" evidence="1">
    <location>
        <begin position="20"/>
        <end position="483"/>
    </location>
</feature>
<dbReference type="GeneID" id="116287422"/>
<feature type="signal peptide" evidence="1">
    <location>
        <begin position="1"/>
        <end position="19"/>
    </location>
</feature>
<organism evidence="2 3">
    <name type="scientific">Actinia tenebrosa</name>
    <name type="common">Australian red waratah sea anemone</name>
    <dbReference type="NCBI Taxonomy" id="6105"/>
    <lineage>
        <taxon>Eukaryota</taxon>
        <taxon>Metazoa</taxon>
        <taxon>Cnidaria</taxon>
        <taxon>Anthozoa</taxon>
        <taxon>Hexacorallia</taxon>
        <taxon>Actiniaria</taxon>
        <taxon>Actiniidae</taxon>
        <taxon>Actinia</taxon>
    </lineage>
</organism>
<evidence type="ECO:0000313" key="3">
    <source>
        <dbReference type="RefSeq" id="XP_031549963.1"/>
    </source>
</evidence>
<reference evidence="3" key="1">
    <citation type="submission" date="2025-08" db="UniProtKB">
        <authorList>
            <consortium name="RefSeq"/>
        </authorList>
    </citation>
    <scope>IDENTIFICATION</scope>
    <source>
        <tissue evidence="3">Tentacle</tissue>
    </source>
</reference>
<dbReference type="RefSeq" id="XP_031549963.1">
    <property type="nucleotide sequence ID" value="XM_031694103.1"/>
</dbReference>
<dbReference type="PANTHER" id="PTHR16165">
    <property type="entry name" value="NXPE FAMILY MEMBER"/>
    <property type="match status" value="1"/>
</dbReference>
<dbReference type="OrthoDB" id="5950581at2759"/>
<accession>A0A6P8H2X9</accession>
<keyword evidence="1" id="KW-0732">Signal</keyword>
<dbReference type="Proteomes" id="UP000515163">
    <property type="component" value="Unplaced"/>
</dbReference>
<dbReference type="InterPro" id="IPR036514">
    <property type="entry name" value="SGNH_hydro_sf"/>
</dbReference>
<evidence type="ECO:0000256" key="1">
    <source>
        <dbReference type="SAM" id="SignalP"/>
    </source>
</evidence>